<evidence type="ECO:0000256" key="1">
    <source>
        <dbReference type="ARBA" id="ARBA00022801"/>
    </source>
</evidence>
<name>F2UTS7_PARA4</name>
<dbReference type="Proteomes" id="UP000242872">
    <property type="component" value="Unassembled WGS sequence"/>
</dbReference>
<keyword evidence="3" id="KW-0175">Coiled coil</keyword>
<dbReference type="HOGENOM" id="CLU_625013_0_0_2"/>
<organism evidence="5 6">
    <name type="scientific">Candidatus Parvarchaeum acidiphilum ARMAN-4_'5-way FS'</name>
    <dbReference type="NCBI Taxonomy" id="994837"/>
    <lineage>
        <taxon>Archaea</taxon>
        <taxon>Candidatus Parvarchaeota</taxon>
        <taxon>Candidatus Parvarchaeum</taxon>
    </lineage>
</organism>
<evidence type="ECO:0000259" key="4">
    <source>
        <dbReference type="Pfam" id="PF10150"/>
    </source>
</evidence>
<feature type="domain" description="RNA-binding protein AU-1/Ribonuclease E/G" evidence="4">
    <location>
        <begin position="154"/>
        <end position="255"/>
    </location>
</feature>
<reference evidence="5 6" key="1">
    <citation type="submission" date="2011-03" db="EMBL/GenBank/DDBJ databases">
        <title>A unique three-unit tRNA splicing endonuclease found in ultrasmall Archaea possesses broad substrate specificity.</title>
        <authorList>
            <person name="Fujishima K."/>
            <person name="Sugahara J."/>
            <person name="Miller C.S."/>
            <person name="Baker B.J."/>
            <person name="Di Giulio M."/>
            <person name="Tomita M."/>
            <person name="Banfield J.F."/>
            <person name="Kanai A."/>
        </authorList>
    </citation>
    <scope>NUCLEOTIDE SEQUENCE [LARGE SCALE GENOMIC DNA]</scope>
</reference>
<dbReference type="GO" id="GO:0016787">
    <property type="term" value="F:hydrolase activity"/>
    <property type="evidence" value="ECO:0007669"/>
    <property type="project" value="UniProtKB-KW"/>
</dbReference>
<sequence length="438" mass="50449">MKVKVRGIYSTAITKLLLDEKIEVTQAAEAIKNALKIEDESKPDIIIEDTETKEGVYIYGNGSEKIVNLLKEKLKMSIFYKEEIGKIYCGIIKNTDQKAKSIVISLPDDEEGVLDLKSFWGYVKPGAKILVQSKGTYDGKIMLSTQLRIFGDNIIIIKNGFTKMSKGIHSNEGKTKLYDIAKGLNLKEWGILWVQGAEDKEEEVLKQELEELQKKEAEINEKFNNCNEPSIIYEGMNKYFILFDQNDKNELDKIRKTAMPTIMNHHKLKSAGYTILTDFAENLLDKYSDEEINKKINEVLLRYGPVKDKLYRLAFTRLNGTSFKIDGIVSELVVKDDEVQKLTINSRSEWGDRIYTLEKDLDYVDVLRNGEKERMLVIKPEIFPKFAKLITFDITAKKEENEIKVQNEDRLERLSKKGEISNELKDKMSQVINEMKQL</sequence>
<feature type="coiled-coil region" evidence="3">
    <location>
        <begin position="195"/>
        <end position="225"/>
    </location>
</feature>
<evidence type="ECO:0000256" key="2">
    <source>
        <dbReference type="ARBA" id="ARBA00022884"/>
    </source>
</evidence>
<dbReference type="AlphaFoldDB" id="F2UTS7"/>
<dbReference type="InterPro" id="IPR050212">
    <property type="entry name" value="Ntdp-like"/>
</dbReference>
<evidence type="ECO:0000256" key="3">
    <source>
        <dbReference type="SAM" id="Coils"/>
    </source>
</evidence>
<dbReference type="InterPro" id="IPR019307">
    <property type="entry name" value="RNA-bd_AU-1/RNase_E/G"/>
</dbReference>
<keyword evidence="1" id="KW-0378">Hydrolase</keyword>
<proteinExistence type="predicted"/>
<dbReference type="EMBL" id="GL876957">
    <property type="protein sequence ID" value="EGD71840.1"/>
    <property type="molecule type" value="Genomic_DNA"/>
</dbReference>
<dbReference type="Pfam" id="PF10150">
    <property type="entry name" value="RNase_E_G"/>
    <property type="match status" value="1"/>
</dbReference>
<protein>
    <submittedName>
        <fullName evidence="5">Putative exosome complex RNA-binding protein</fullName>
    </submittedName>
</protein>
<dbReference type="PANTHER" id="PTHR39159">
    <property type="match status" value="1"/>
</dbReference>
<dbReference type="PANTHER" id="PTHR39159:SF1">
    <property type="entry name" value="UPF0374 PROTEIN YGAC"/>
    <property type="match status" value="1"/>
</dbReference>
<keyword evidence="2" id="KW-0694">RNA-binding</keyword>
<gene>
    <name evidence="5" type="ORF">CSMARM4_0007</name>
</gene>
<dbReference type="GO" id="GO:0003723">
    <property type="term" value="F:RNA binding"/>
    <property type="evidence" value="ECO:0007669"/>
    <property type="project" value="UniProtKB-KW"/>
</dbReference>
<accession>F2UTS7</accession>
<evidence type="ECO:0000313" key="5">
    <source>
        <dbReference type="EMBL" id="EGD71840.1"/>
    </source>
</evidence>
<evidence type="ECO:0000313" key="6">
    <source>
        <dbReference type="Proteomes" id="UP000242872"/>
    </source>
</evidence>